<organism evidence="2 3">
    <name type="scientific">Litorisediminicola beolgyonensis</name>
    <dbReference type="NCBI Taxonomy" id="1173614"/>
    <lineage>
        <taxon>Bacteria</taxon>
        <taxon>Pseudomonadati</taxon>
        <taxon>Pseudomonadota</taxon>
        <taxon>Alphaproteobacteria</taxon>
        <taxon>Rhodobacterales</taxon>
        <taxon>Paracoccaceae</taxon>
        <taxon>Litorisediminicola</taxon>
    </lineage>
</organism>
<dbReference type="InterPro" id="IPR029045">
    <property type="entry name" value="ClpP/crotonase-like_dom_sf"/>
</dbReference>
<evidence type="ECO:0000313" key="2">
    <source>
        <dbReference type="EMBL" id="MFD1340919.1"/>
    </source>
</evidence>
<gene>
    <name evidence="2" type="ORF">ACFQ4E_00620</name>
</gene>
<name>A0ABW3ZCT5_9RHOB</name>
<accession>A0ABW3ZCT5</accession>
<feature type="compositionally biased region" description="Basic and acidic residues" evidence="1">
    <location>
        <begin position="54"/>
        <end position="63"/>
    </location>
</feature>
<evidence type="ECO:0000313" key="3">
    <source>
        <dbReference type="Proteomes" id="UP001597135"/>
    </source>
</evidence>
<dbReference type="EMBL" id="JBHTMU010000001">
    <property type="protein sequence ID" value="MFD1340919.1"/>
    <property type="molecule type" value="Genomic_DNA"/>
</dbReference>
<dbReference type="Gene3D" id="3.90.226.10">
    <property type="entry name" value="2-enoyl-CoA Hydratase, Chain A, domain 1"/>
    <property type="match status" value="1"/>
</dbReference>
<proteinExistence type="predicted"/>
<keyword evidence="3" id="KW-1185">Reference proteome</keyword>
<evidence type="ECO:0000256" key="1">
    <source>
        <dbReference type="SAM" id="MobiDB-lite"/>
    </source>
</evidence>
<protein>
    <recommendedName>
        <fullName evidence="4">Periplasmic protein-like protein</fullName>
    </recommendedName>
</protein>
<comment type="caution">
    <text evidence="2">The sequence shown here is derived from an EMBL/GenBank/DDBJ whole genome shotgun (WGS) entry which is preliminary data.</text>
</comment>
<feature type="region of interest" description="Disordered" evidence="1">
    <location>
        <begin position="37"/>
        <end position="81"/>
    </location>
</feature>
<evidence type="ECO:0008006" key="4">
    <source>
        <dbReference type="Google" id="ProtNLM"/>
    </source>
</evidence>
<dbReference type="RefSeq" id="WP_386800978.1">
    <property type="nucleotide sequence ID" value="NZ_JBHTMU010000001.1"/>
</dbReference>
<dbReference type="Proteomes" id="UP001597135">
    <property type="component" value="Unassembled WGS sequence"/>
</dbReference>
<dbReference type="SUPFAM" id="SSF52096">
    <property type="entry name" value="ClpP/crotonase"/>
    <property type="match status" value="1"/>
</dbReference>
<sequence length="245" mass="26071">MRAPGVSTALTAALVLQVAIGAALVVGDLGSAGLSVPRLGPSAPALTQPILPGDQRRRFDPDAPRPSTGPARDGPPLPSRLTLTRETDEIWRLAGEITVGDGERLSEELARMERLPERLRLDSPGGSVADALALGRYLRSEGIATEVGAGAICFSSCPYLFAGGLDRSAEGQLGVHQHYFGQSTILPAFMAVEEIQRGQSEVMGYLIEMGIDPEVMRHALATPPSELYMLLPDELERYGFVAAPE</sequence>
<reference evidence="3" key="1">
    <citation type="journal article" date="2019" name="Int. J. Syst. Evol. Microbiol.">
        <title>The Global Catalogue of Microorganisms (GCM) 10K type strain sequencing project: providing services to taxonomists for standard genome sequencing and annotation.</title>
        <authorList>
            <consortium name="The Broad Institute Genomics Platform"/>
            <consortium name="The Broad Institute Genome Sequencing Center for Infectious Disease"/>
            <person name="Wu L."/>
            <person name="Ma J."/>
        </authorList>
    </citation>
    <scope>NUCLEOTIDE SEQUENCE [LARGE SCALE GENOMIC DNA]</scope>
    <source>
        <strain evidence="3">CCUG 62953</strain>
    </source>
</reference>